<dbReference type="InterPro" id="IPR000182">
    <property type="entry name" value="GNAT_dom"/>
</dbReference>
<dbReference type="Proteomes" id="UP000619512">
    <property type="component" value="Unassembled WGS sequence"/>
</dbReference>
<accession>A0A4P7BEZ7</accession>
<sequence>MLSACTVRPADDDDAALIAGLTRKAWAGKVSVTSSGHRETAVLVAEHLRQGGGFVLMDEETAIGSVRWLPHDTEPGVWEILRMGVLPEYRGSNISQHLLEAVIHHGLESGIDELRLAVRADQPKLIDFYSAFAFELAPELEYSHANPLEPTPLVMRRFLRD</sequence>
<dbReference type="Gene3D" id="3.40.630.30">
    <property type="match status" value="1"/>
</dbReference>
<evidence type="ECO:0000256" key="1">
    <source>
        <dbReference type="ARBA" id="ARBA00022679"/>
    </source>
</evidence>
<keyword evidence="2" id="KW-0012">Acyltransferase</keyword>
<organism evidence="4 7">
    <name type="scientific">Pseudoduganella plicata</name>
    <dbReference type="NCBI Taxonomy" id="321984"/>
    <lineage>
        <taxon>Bacteria</taxon>
        <taxon>Pseudomonadati</taxon>
        <taxon>Pseudomonadota</taxon>
        <taxon>Betaproteobacteria</taxon>
        <taxon>Burkholderiales</taxon>
        <taxon>Oxalobacteraceae</taxon>
        <taxon>Telluria group</taxon>
        <taxon>Pseudoduganella</taxon>
    </lineage>
</organism>
<reference evidence="4" key="1">
    <citation type="journal article" date="2014" name="Int. J. Syst. Evol. Microbiol.">
        <title>Complete genome sequence of Corynebacterium casei LMG S-19264T (=DSM 44701T), isolated from a smear-ripened cheese.</title>
        <authorList>
            <consortium name="US DOE Joint Genome Institute (JGI-PGF)"/>
            <person name="Walter F."/>
            <person name="Albersmeier A."/>
            <person name="Kalinowski J."/>
            <person name="Ruckert C."/>
        </authorList>
    </citation>
    <scope>NUCLEOTIDE SEQUENCE</scope>
    <source>
        <strain evidence="4">KCTC 12344</strain>
    </source>
</reference>
<feature type="domain" description="N-acetyltransferase" evidence="3">
    <location>
        <begin position="5"/>
        <end position="160"/>
    </location>
</feature>
<dbReference type="InterPro" id="IPR016181">
    <property type="entry name" value="Acyl_CoA_acyltransferase"/>
</dbReference>
<evidence type="ECO:0000313" key="7">
    <source>
        <dbReference type="Proteomes" id="UP000619512"/>
    </source>
</evidence>
<dbReference type="EMBL" id="BMWW01000001">
    <property type="protein sequence ID" value="GGY79566.1"/>
    <property type="molecule type" value="Genomic_DNA"/>
</dbReference>
<dbReference type="InterPro" id="IPR050832">
    <property type="entry name" value="Bact_Acetyltransf"/>
</dbReference>
<reference evidence="5 6" key="2">
    <citation type="submission" date="2019-03" db="EMBL/GenBank/DDBJ databases">
        <title>Draft Genome Sequences of Six Type Strains of the Genus Massilia.</title>
        <authorList>
            <person name="Miess H."/>
            <person name="Frediansyhah A."/>
            <person name="Gross H."/>
        </authorList>
    </citation>
    <scope>NUCLEOTIDE SEQUENCE [LARGE SCALE GENOMIC DNA]</scope>
    <source>
        <strain evidence="5 6">DSM 17505</strain>
    </source>
</reference>
<evidence type="ECO:0000313" key="5">
    <source>
        <dbReference type="EMBL" id="QBQ35909.1"/>
    </source>
</evidence>
<dbReference type="EMBL" id="CP038026">
    <property type="protein sequence ID" value="QBQ35909.1"/>
    <property type="molecule type" value="Genomic_DNA"/>
</dbReference>
<dbReference type="PANTHER" id="PTHR43877">
    <property type="entry name" value="AMINOALKYLPHOSPHONATE N-ACETYLTRANSFERASE-RELATED-RELATED"/>
    <property type="match status" value="1"/>
</dbReference>
<dbReference type="OrthoDB" id="26232at2"/>
<gene>
    <name evidence="5" type="ORF">E1742_06915</name>
    <name evidence="4" type="ORF">GCM10007388_10790</name>
</gene>
<protein>
    <submittedName>
        <fullName evidence="5">GNAT family N-acetyltransferase</fullName>
    </submittedName>
</protein>
<dbReference type="PROSITE" id="PS51186">
    <property type="entry name" value="GNAT"/>
    <property type="match status" value="1"/>
</dbReference>
<dbReference type="RefSeq" id="WP_134384144.1">
    <property type="nucleotide sequence ID" value="NZ_BMWW01000001.1"/>
</dbReference>
<dbReference type="Pfam" id="PF00583">
    <property type="entry name" value="Acetyltransf_1"/>
    <property type="match status" value="1"/>
</dbReference>
<dbReference type="CDD" id="cd04301">
    <property type="entry name" value="NAT_SF"/>
    <property type="match status" value="1"/>
</dbReference>
<dbReference type="Proteomes" id="UP000294359">
    <property type="component" value="Chromosome"/>
</dbReference>
<reference evidence="4" key="3">
    <citation type="submission" date="2022-12" db="EMBL/GenBank/DDBJ databases">
        <authorList>
            <person name="Sun Q."/>
            <person name="Kim S."/>
        </authorList>
    </citation>
    <scope>NUCLEOTIDE SEQUENCE</scope>
    <source>
        <strain evidence="4">KCTC 12344</strain>
    </source>
</reference>
<keyword evidence="1" id="KW-0808">Transferase</keyword>
<evidence type="ECO:0000256" key="2">
    <source>
        <dbReference type="ARBA" id="ARBA00023315"/>
    </source>
</evidence>
<evidence type="ECO:0000313" key="4">
    <source>
        <dbReference type="EMBL" id="GGY79566.1"/>
    </source>
</evidence>
<evidence type="ECO:0000259" key="3">
    <source>
        <dbReference type="PROSITE" id="PS51186"/>
    </source>
</evidence>
<name>A0A4P7BEZ7_9BURK</name>
<evidence type="ECO:0000313" key="6">
    <source>
        <dbReference type="Proteomes" id="UP000294359"/>
    </source>
</evidence>
<keyword evidence="6" id="KW-1185">Reference proteome</keyword>
<dbReference type="SUPFAM" id="SSF55729">
    <property type="entry name" value="Acyl-CoA N-acyltransferases (Nat)"/>
    <property type="match status" value="1"/>
</dbReference>
<dbReference type="GO" id="GO:0016747">
    <property type="term" value="F:acyltransferase activity, transferring groups other than amino-acyl groups"/>
    <property type="evidence" value="ECO:0007669"/>
    <property type="project" value="InterPro"/>
</dbReference>
<proteinExistence type="predicted"/>
<dbReference type="AlphaFoldDB" id="A0A4P7BEZ7"/>